<evidence type="ECO:0000259" key="3">
    <source>
        <dbReference type="PROSITE" id="PS50112"/>
    </source>
</evidence>
<dbReference type="PROSITE" id="PS50887">
    <property type="entry name" value="GGDEF"/>
    <property type="match status" value="1"/>
</dbReference>
<dbReference type="SUPFAM" id="SSF56112">
    <property type="entry name" value="Protein kinase-like (PK-like)"/>
    <property type="match status" value="1"/>
</dbReference>
<dbReference type="EMBL" id="JAQOSQ010000017">
    <property type="protein sequence ID" value="MDJ1184653.1"/>
    <property type="molecule type" value="Genomic_DNA"/>
</dbReference>
<dbReference type="Pfam" id="PF08447">
    <property type="entry name" value="PAS_3"/>
    <property type="match status" value="1"/>
</dbReference>
<dbReference type="PANTHER" id="PTHR43642:SF1">
    <property type="entry name" value="HYBRID SIGNAL TRANSDUCTION HISTIDINE KINASE G"/>
    <property type="match status" value="1"/>
</dbReference>
<dbReference type="Gene3D" id="3.30.450.20">
    <property type="entry name" value="PAS domain"/>
    <property type="match status" value="2"/>
</dbReference>
<dbReference type="InterPro" id="IPR029787">
    <property type="entry name" value="Nucleotide_cyclase"/>
</dbReference>
<dbReference type="InterPro" id="IPR035919">
    <property type="entry name" value="EAL_sf"/>
</dbReference>
<organism evidence="7 8">
    <name type="scientific">Roseofilum casamattae BLCC-M143</name>
    <dbReference type="NCBI Taxonomy" id="3022442"/>
    <lineage>
        <taxon>Bacteria</taxon>
        <taxon>Bacillati</taxon>
        <taxon>Cyanobacteriota</taxon>
        <taxon>Cyanophyceae</taxon>
        <taxon>Desertifilales</taxon>
        <taxon>Desertifilaceae</taxon>
        <taxon>Roseofilum</taxon>
        <taxon>Roseofilum casamattae</taxon>
    </lineage>
</organism>
<sequence>MNRISTQLPKISNYQALEPIYESDRTLVYRARHEERGQPVIIKLMRNEYPSLSELIQFRNQYVITRALNREIEGIVKTIALERYENCYALIMEDMGGISLAKYENRSSLSLSQFLEIAIQLAGIVHQLHNNSIIHKDIKPANILIHPETKQIKLIDFSISTLLPRETQSLQTPNVLEGTLGYLSPEQTGRMNRGIDYRSDFYSLGVTFYELLTGELPFNKEDPLELIHAHIAERPKPIGDICPQPLADIILKLMAKNAENRYQSALGLKYDLGKCLAQYRETGTIEPFKLGERDICDRFLIPEKLYGRENEVQTLLNAFNRVATGQREMILVTGFSGIGKTAVVNEVHKPIVKNKGYFIKGKCEQFNRNIPFSSFVQAFRSLMGQILSESDAKLADWKTKILEAVGNNGQVLIDVIPELESVIGRQPPIIELSGSAAQNRFNLLLEKFIAVFTQKEHPLTLFLDDLQWADSASLNLIEVLMRDNNRGYLLLVGAYRDNEVFPVHPLMLTLAELKKLCYPASAKSALGSARREQTTSISTITLAPLSVHHINQIVADTLSCHIKQSQPLTELVYQKTQGNPFFTTQFLIGLYEDESIVFNPNLGYWECDLVKVRDAALTSDVVEFIAGRLQKLPEATQRVLKLAACLGNQFDLETLAVVCETSSEEVASKLWSALQEGTILPISEAYKFFQGEIDLTEAEIVTVKYRFLHDRVQQAAYSLIPNDQKSPILLKIGKLLLEKNSNLDNEGSRLFDIVGYLNSGIGLIAEQSQRNELAQLNLMAGEKAKSCTAYLSAFEYFLKGLELLDEDCWQTQYSLTLNLYLEATEVSYLTGNFELMKQYGEIVISRAENVLDTIRVYETWLQGHAARSQFLDGIELGLHYLCLLDIHLPNNPDTSDTIAWLNRVKIELASFSTEELVSFPSMSDPVMLSAMRVLSRLVPLTYFGCPNLFPIVACQGILLSLKYGNTIDTSISYINYALALCNPGVDDIVAGYQYGEVAKQLMESQNSNRPHACVINNFYFHVSFWKEHARNGIPQLINGYQSGLEFGELEFSAYNLANHAILGYVVGERLETVKETCKAASEFVRGIEFEAIAKSIDCARQAIFNLTETTEEPWCLQGTIYDEIQATEFFQNNRNLVGLFFHYLKKLHLSYLFGNLLAAVNCLEEAEKYCAAVGSYLPLTEFVFLASLTSVALAGSMTDREALRMQNRDRIWHLNRAETWLDRLKLWSTHAPMNFQHKVDLVEAEKCRVLGQKLEAIERYDRAIAGAKENKYLQEEALANERAALFYLDWGKETIAIAYLQNAYYGYARWGATAKVRDLEQCYRDLLQPISQPPLPSATLNQTLTQLTAPMLLFHRSTSEAVGSAIDPVPELVAVFKAAQALLGTVQPDEFLHQFTHLMLQYSGGDRCALMAPDREGNWQIEAIATTESIDLTRQPLDGNTTLPVGLIRYVKNTQTGVAIDDSNADLPITDTYLDRHQPQSVLCFPLLNQGRSIGILYLENQLTRCVFSEERLLSLKFLCTQAAISLANIQLYQDLQTSQAQSQRLADSLAELNQTLETQVTQRTASLQANEEQLRLAMQAANQGFFDLNLRTDEAVISPEYARMLGYDPGTFHSSVATWKSQLHPDDSACTHQAYQAYAAGQTDIYKAEFRMRTRQGNWKWILATGQFTEWDDRGKPIRFLGSHMDINDRKRAEIALHNLIEGTAAVMGHDFFPALVHYIAEALNVSYAIVSQLVDGQLQTLAFRAHGALCPNMSYNPAKTPCECTLKQGRFHVPQGVQQQFPEDLDLVQMQAESYFGIALRDSQGNSIGDLCILDPQPIQNPQWAEQILRIFAARASAELERQQAEVILKRQLAAMEAAIDGIGIVQGETFSYVNKAHLELFGCEKPDDLVGKSWKVLYSPQEIERFEREVLPQLQREGAWQGDAIATRKDGSTFEQGVSLTLVDDELLICVCRDISDLKEAQAAIVHNALHDSLTGLPNRALLLDRLELAIARSQRQEIDRYAVLFLDLDRFKVINDSLGHTMGDRLLIAIAQRLQTHVRQVDLVARLGGDEFVILLEDISSTEEVVRVAQRILDDCQTPIVINNQEIFTGMSIGIVLGTSDYHHATDLIRDADIAMYRAKTQQTNSYKFFDVNMHLQALKRLNLETELRKAIERQEFIVFYQPIINLLNHRLEGFEALARWQHPTRGVVSPGEFIPVAEESGLITLIDRQIFHRACAQMVDWQQKFAHCFPLKISINLSVSDLGNPHLIAEIDEIIAQTQLESRFLTLEITESMLIEDIEQTINVLDRLALRHIQISIDDFGTGYSSLNYLHRLPVHNLKIDRSFVSQMQVDDRNNRVVSTIIALSTQLGLTVVAEGIETQQQQRQLQQLGCQLGQGYLFSKPLSAHDIESHFLEKAIDP</sequence>
<dbReference type="PROSITE" id="PS50112">
    <property type="entry name" value="PAS"/>
    <property type="match status" value="1"/>
</dbReference>
<dbReference type="SUPFAM" id="SSF55073">
    <property type="entry name" value="Nucleotide cyclase"/>
    <property type="match status" value="1"/>
</dbReference>
<evidence type="ECO:0000259" key="2">
    <source>
        <dbReference type="PROSITE" id="PS50011"/>
    </source>
</evidence>
<evidence type="ECO:0000259" key="5">
    <source>
        <dbReference type="PROSITE" id="PS50883"/>
    </source>
</evidence>
<dbReference type="PROSITE" id="PS50011">
    <property type="entry name" value="PROTEIN_KINASE_DOM"/>
    <property type="match status" value="1"/>
</dbReference>
<dbReference type="NCBIfam" id="TIGR00229">
    <property type="entry name" value="sensory_box"/>
    <property type="match status" value="2"/>
</dbReference>
<dbReference type="InterPro" id="IPR011009">
    <property type="entry name" value="Kinase-like_dom_sf"/>
</dbReference>
<dbReference type="InterPro" id="IPR000700">
    <property type="entry name" value="PAS-assoc_C"/>
</dbReference>
<dbReference type="InterPro" id="IPR043128">
    <property type="entry name" value="Rev_trsase/Diguanyl_cyclase"/>
</dbReference>
<feature type="domain" description="GGDEF" evidence="6">
    <location>
        <begin position="2003"/>
        <end position="2136"/>
    </location>
</feature>
<dbReference type="InterPro" id="IPR008271">
    <property type="entry name" value="Ser/Thr_kinase_AS"/>
</dbReference>
<dbReference type="InterPro" id="IPR029016">
    <property type="entry name" value="GAF-like_dom_sf"/>
</dbReference>
<feature type="domain" description="EAL" evidence="5">
    <location>
        <begin position="2145"/>
        <end position="2401"/>
    </location>
</feature>
<reference evidence="7 8" key="1">
    <citation type="submission" date="2023-01" db="EMBL/GenBank/DDBJ databases">
        <title>Novel diversity within Roseofilum (Cyanobacteria; Desertifilaceae) from marine benthic mats with descriptions of four novel species.</title>
        <authorList>
            <person name="Wang Y."/>
            <person name="Berthold D.E."/>
            <person name="Hu J."/>
            <person name="Lefler F.W."/>
            <person name="Laughinghouse H.D. IV."/>
        </authorList>
    </citation>
    <scope>NUCLEOTIDE SEQUENCE [LARGE SCALE GENOMIC DNA]</scope>
    <source>
        <strain evidence="7 8">BLCC-M143</strain>
    </source>
</reference>
<comment type="subcellular location">
    <subcellularLocation>
        <location evidence="1">Membrane</location>
        <topology evidence="1">Single-pass membrane protein</topology>
    </subcellularLocation>
</comment>
<protein>
    <submittedName>
        <fullName evidence="7">EAL domain-containing protein</fullName>
    </submittedName>
</protein>
<dbReference type="Proteomes" id="UP001232992">
    <property type="component" value="Unassembled WGS sequence"/>
</dbReference>
<gene>
    <name evidence="7" type="ORF">PMH09_15810</name>
</gene>
<dbReference type="CDD" id="cd01949">
    <property type="entry name" value="GGDEF"/>
    <property type="match status" value="1"/>
</dbReference>
<evidence type="ECO:0000259" key="4">
    <source>
        <dbReference type="PROSITE" id="PS50113"/>
    </source>
</evidence>
<comment type="caution">
    <text evidence="7">The sequence shown here is derived from an EMBL/GenBank/DDBJ whole genome shotgun (WGS) entry which is preliminary data.</text>
</comment>
<dbReference type="InterPro" id="IPR027417">
    <property type="entry name" value="P-loop_NTPase"/>
</dbReference>
<dbReference type="CDD" id="cd00130">
    <property type="entry name" value="PAS"/>
    <property type="match status" value="2"/>
</dbReference>
<dbReference type="InterPro" id="IPR035965">
    <property type="entry name" value="PAS-like_dom_sf"/>
</dbReference>
<dbReference type="Pfam" id="PF01590">
    <property type="entry name" value="GAF"/>
    <property type="match status" value="1"/>
</dbReference>
<dbReference type="InterPro" id="IPR001610">
    <property type="entry name" value="PAC"/>
</dbReference>
<dbReference type="InterPro" id="IPR000719">
    <property type="entry name" value="Prot_kinase_dom"/>
</dbReference>
<dbReference type="NCBIfam" id="TIGR00254">
    <property type="entry name" value="GGDEF"/>
    <property type="match status" value="1"/>
</dbReference>
<dbReference type="SMART" id="SM00065">
    <property type="entry name" value="GAF"/>
    <property type="match status" value="2"/>
</dbReference>
<dbReference type="PROSITE" id="PS00108">
    <property type="entry name" value="PROTEIN_KINASE_ST"/>
    <property type="match status" value="1"/>
</dbReference>
<dbReference type="SMART" id="SM00086">
    <property type="entry name" value="PAC"/>
    <property type="match status" value="2"/>
</dbReference>
<dbReference type="InterPro" id="IPR041664">
    <property type="entry name" value="AAA_16"/>
</dbReference>
<keyword evidence="8" id="KW-1185">Reference proteome</keyword>
<dbReference type="SUPFAM" id="SSF52540">
    <property type="entry name" value="P-loop containing nucleoside triphosphate hydrolases"/>
    <property type="match status" value="1"/>
</dbReference>
<dbReference type="PROSITE" id="PS50883">
    <property type="entry name" value="EAL"/>
    <property type="match status" value="1"/>
</dbReference>
<dbReference type="Gene3D" id="3.30.450.40">
    <property type="match status" value="1"/>
</dbReference>
<accession>A0ABT7BZL3</accession>
<evidence type="ECO:0000313" key="8">
    <source>
        <dbReference type="Proteomes" id="UP001232992"/>
    </source>
</evidence>
<evidence type="ECO:0000313" key="7">
    <source>
        <dbReference type="EMBL" id="MDJ1184653.1"/>
    </source>
</evidence>
<dbReference type="CDD" id="cd01948">
    <property type="entry name" value="EAL"/>
    <property type="match status" value="1"/>
</dbReference>
<dbReference type="SUPFAM" id="SSF141868">
    <property type="entry name" value="EAL domain-like"/>
    <property type="match status" value="1"/>
</dbReference>
<dbReference type="InterPro" id="IPR013655">
    <property type="entry name" value="PAS_fold_3"/>
</dbReference>
<dbReference type="SUPFAM" id="SSF55785">
    <property type="entry name" value="PYP-like sensor domain (PAS domain)"/>
    <property type="match status" value="2"/>
</dbReference>
<dbReference type="PANTHER" id="PTHR43642">
    <property type="entry name" value="HYBRID SIGNAL TRANSDUCTION HISTIDINE KINASE G"/>
    <property type="match status" value="1"/>
</dbReference>
<dbReference type="Gene3D" id="1.10.510.10">
    <property type="entry name" value="Transferase(Phosphotransferase) domain 1"/>
    <property type="match status" value="1"/>
</dbReference>
<dbReference type="SMART" id="SM00052">
    <property type="entry name" value="EAL"/>
    <property type="match status" value="1"/>
</dbReference>
<dbReference type="Gene3D" id="3.40.50.300">
    <property type="entry name" value="P-loop containing nucleotide triphosphate hydrolases"/>
    <property type="match status" value="1"/>
</dbReference>
<evidence type="ECO:0000259" key="6">
    <source>
        <dbReference type="PROSITE" id="PS50887"/>
    </source>
</evidence>
<dbReference type="SMART" id="SM00091">
    <property type="entry name" value="PAS"/>
    <property type="match status" value="2"/>
</dbReference>
<dbReference type="InterPro" id="IPR003018">
    <property type="entry name" value="GAF"/>
</dbReference>
<dbReference type="SUPFAM" id="SSF55781">
    <property type="entry name" value="GAF domain-like"/>
    <property type="match status" value="2"/>
</dbReference>
<dbReference type="InterPro" id="IPR001633">
    <property type="entry name" value="EAL_dom"/>
</dbReference>
<dbReference type="Pfam" id="PF00990">
    <property type="entry name" value="GGDEF"/>
    <property type="match status" value="1"/>
</dbReference>
<feature type="domain" description="PAS" evidence="3">
    <location>
        <begin position="1571"/>
        <end position="1643"/>
    </location>
</feature>
<dbReference type="PROSITE" id="PS50113">
    <property type="entry name" value="PAC"/>
    <property type="match status" value="1"/>
</dbReference>
<feature type="domain" description="PAC" evidence="4">
    <location>
        <begin position="1647"/>
        <end position="1700"/>
    </location>
</feature>
<dbReference type="InterPro" id="IPR053159">
    <property type="entry name" value="Hybrid_Histidine_Kinase"/>
</dbReference>
<dbReference type="Pfam" id="PF00563">
    <property type="entry name" value="EAL"/>
    <property type="match status" value="1"/>
</dbReference>
<dbReference type="SMART" id="SM00267">
    <property type="entry name" value="GGDEF"/>
    <property type="match status" value="1"/>
</dbReference>
<dbReference type="Pfam" id="PF00069">
    <property type="entry name" value="Pkinase"/>
    <property type="match status" value="1"/>
</dbReference>
<dbReference type="SMART" id="SM00220">
    <property type="entry name" value="S_TKc"/>
    <property type="match status" value="1"/>
</dbReference>
<dbReference type="Pfam" id="PF13191">
    <property type="entry name" value="AAA_16"/>
    <property type="match status" value="1"/>
</dbReference>
<dbReference type="InterPro" id="IPR000160">
    <property type="entry name" value="GGDEF_dom"/>
</dbReference>
<dbReference type="InterPro" id="IPR000014">
    <property type="entry name" value="PAS"/>
</dbReference>
<dbReference type="Gene3D" id="3.20.20.450">
    <property type="entry name" value="EAL domain"/>
    <property type="match status" value="1"/>
</dbReference>
<dbReference type="Gene3D" id="3.30.70.270">
    <property type="match status" value="1"/>
</dbReference>
<feature type="domain" description="Protein kinase" evidence="2">
    <location>
        <begin position="14"/>
        <end position="273"/>
    </location>
</feature>
<proteinExistence type="predicted"/>
<dbReference type="Pfam" id="PF13426">
    <property type="entry name" value="PAS_9"/>
    <property type="match status" value="1"/>
</dbReference>
<dbReference type="RefSeq" id="WP_283759308.1">
    <property type="nucleotide sequence ID" value="NZ_JAQOSQ010000017.1"/>
</dbReference>
<name>A0ABT7BZL3_9CYAN</name>
<evidence type="ECO:0000256" key="1">
    <source>
        <dbReference type="ARBA" id="ARBA00004167"/>
    </source>
</evidence>
<dbReference type="CDD" id="cd14014">
    <property type="entry name" value="STKc_PknB_like"/>
    <property type="match status" value="1"/>
</dbReference>